<keyword evidence="1 8" id="KW-0121">Carboxypeptidase</keyword>
<evidence type="ECO:0000256" key="1">
    <source>
        <dbReference type="ARBA" id="ARBA00022645"/>
    </source>
</evidence>
<reference evidence="8 9" key="1">
    <citation type="submission" date="2024-01" db="EMBL/GenBank/DDBJ databases">
        <title>Pedobacter sp. nov., isolated from fresh soil.</title>
        <authorList>
            <person name="Le N.T.T."/>
        </authorList>
    </citation>
    <scope>NUCLEOTIDE SEQUENCE [LARGE SCALE GENOMIC DNA]</scope>
    <source>
        <strain evidence="8 9">KR3-3</strain>
    </source>
</reference>
<feature type="signal peptide" evidence="7">
    <location>
        <begin position="1"/>
        <end position="20"/>
    </location>
</feature>
<proteinExistence type="predicted"/>
<dbReference type="InterPro" id="IPR029058">
    <property type="entry name" value="AB_hydrolase_fold"/>
</dbReference>
<feature type="compositionally biased region" description="Low complexity" evidence="6">
    <location>
        <begin position="49"/>
        <end position="58"/>
    </location>
</feature>
<evidence type="ECO:0000256" key="6">
    <source>
        <dbReference type="SAM" id="MobiDB-lite"/>
    </source>
</evidence>
<dbReference type="Gene3D" id="3.40.50.1820">
    <property type="entry name" value="alpha/beta hydrolase"/>
    <property type="match status" value="1"/>
</dbReference>
<evidence type="ECO:0000256" key="4">
    <source>
        <dbReference type="ARBA" id="ARBA00022801"/>
    </source>
</evidence>
<keyword evidence="3 7" id="KW-0732">Signal</keyword>
<dbReference type="PANTHER" id="PTHR11802:SF3">
    <property type="entry name" value="RETINOID-INDUCIBLE SERINE CARBOXYPEPTIDASE"/>
    <property type="match status" value="1"/>
</dbReference>
<evidence type="ECO:0000256" key="5">
    <source>
        <dbReference type="ARBA" id="ARBA00023180"/>
    </source>
</evidence>
<dbReference type="Pfam" id="PF00450">
    <property type="entry name" value="Peptidase_S10"/>
    <property type="match status" value="1"/>
</dbReference>
<accession>A0ABU7I8H6</accession>
<comment type="caution">
    <text evidence="8">The sequence shown here is derived from an EMBL/GenBank/DDBJ whole genome shotgun (WGS) entry which is preliminary data.</text>
</comment>
<dbReference type="PANTHER" id="PTHR11802">
    <property type="entry name" value="SERINE PROTEASE FAMILY S10 SERINE CARBOXYPEPTIDASE"/>
    <property type="match status" value="1"/>
</dbReference>
<dbReference type="EMBL" id="JAZDQT010000002">
    <property type="protein sequence ID" value="MEE1945779.1"/>
    <property type="molecule type" value="Genomic_DNA"/>
</dbReference>
<sequence length="527" mass="58908">MKKIFTTTLIALTIAGFAQAQQRGQGQNPQRQAGAPAPTAPVVKEDAPRAAPASGSSRTINPESSVVTNHSVTIKGKTIPYKATTGTLPVWDEEGKPIAGLFYTYYERSDIQNRDSRPLVISFNGGPGSASVWMHIAYTGPVVLNIDDEGYPIQPYGYKDNSSSILDIADIVYIDPVNTGYSRTTNKDVPGSKFFGVRADIRYLAEWINTFVTRNNRWASPKFLIGESYGTTRVSGLALELQSNQWMYLNGVILVSPTELGIERGTVMDAALRLPYFAATAWYHKMLPADLQGKKLQAMLPEVEKFTVDELIPAITKGGFLPMDEKKKIAAKMARYSGISEKVILQNNLDVSTNLFWKELLRDKGYTVGRLDSRYRGIDKADAGDGPDYNAELTSWLHSFTPAINMYLRNELNYKTDLKYNMFGPVNPWDNTGNRTGENLRAAMAQNPYLHLLVQSGYYDGACDYFNAKYNMWQMDPSGKLKDRMTWEGYESGHMMYLRKPDLAMGNDHIREFIQKALPKPGVPAKF</sequence>
<keyword evidence="9" id="KW-1185">Reference proteome</keyword>
<keyword evidence="4" id="KW-0378">Hydrolase</keyword>
<dbReference type="GO" id="GO:0004180">
    <property type="term" value="F:carboxypeptidase activity"/>
    <property type="evidence" value="ECO:0007669"/>
    <property type="project" value="UniProtKB-KW"/>
</dbReference>
<evidence type="ECO:0000256" key="7">
    <source>
        <dbReference type="SAM" id="SignalP"/>
    </source>
</evidence>
<feature type="region of interest" description="Disordered" evidence="6">
    <location>
        <begin position="22"/>
        <end position="67"/>
    </location>
</feature>
<keyword evidence="5" id="KW-0325">Glycoprotein</keyword>
<evidence type="ECO:0000256" key="2">
    <source>
        <dbReference type="ARBA" id="ARBA00022670"/>
    </source>
</evidence>
<dbReference type="InterPro" id="IPR001563">
    <property type="entry name" value="Peptidase_S10"/>
</dbReference>
<protein>
    <submittedName>
        <fullName evidence="8">Carboxypeptidase</fullName>
    </submittedName>
</protein>
<evidence type="ECO:0000313" key="9">
    <source>
        <dbReference type="Proteomes" id="UP001336835"/>
    </source>
</evidence>
<evidence type="ECO:0000313" key="8">
    <source>
        <dbReference type="EMBL" id="MEE1945779.1"/>
    </source>
</evidence>
<dbReference type="Proteomes" id="UP001336835">
    <property type="component" value="Unassembled WGS sequence"/>
</dbReference>
<dbReference type="SUPFAM" id="SSF53474">
    <property type="entry name" value="alpha/beta-Hydrolases"/>
    <property type="match status" value="1"/>
</dbReference>
<organism evidence="8 9">
    <name type="scientific">Pedobacter albus</name>
    <dbReference type="NCBI Taxonomy" id="3113905"/>
    <lineage>
        <taxon>Bacteria</taxon>
        <taxon>Pseudomonadati</taxon>
        <taxon>Bacteroidota</taxon>
        <taxon>Sphingobacteriia</taxon>
        <taxon>Sphingobacteriales</taxon>
        <taxon>Sphingobacteriaceae</taxon>
        <taxon>Pedobacter</taxon>
    </lineage>
</organism>
<gene>
    <name evidence="8" type="ORF">VRU48_11725</name>
</gene>
<feature type="chain" id="PRO_5046512520" evidence="7">
    <location>
        <begin position="21"/>
        <end position="527"/>
    </location>
</feature>
<keyword evidence="2" id="KW-0645">Protease</keyword>
<evidence type="ECO:0000256" key="3">
    <source>
        <dbReference type="ARBA" id="ARBA00022729"/>
    </source>
</evidence>
<feature type="compositionally biased region" description="Low complexity" evidence="6">
    <location>
        <begin position="22"/>
        <end position="37"/>
    </location>
</feature>
<name>A0ABU7I8H6_9SPHI</name>
<dbReference type="RefSeq" id="WP_330108099.1">
    <property type="nucleotide sequence ID" value="NZ_JAZDQT010000002.1"/>
</dbReference>